<feature type="domain" description="N-acetyltransferase" evidence="2">
    <location>
        <begin position="520"/>
        <end position="717"/>
    </location>
</feature>
<reference evidence="3" key="2">
    <citation type="submission" date="2020-09" db="EMBL/GenBank/DDBJ databases">
        <title>Reference genome assembly for Australian Ascochyta lentis isolate Al4.</title>
        <authorList>
            <person name="Lee R.C."/>
            <person name="Farfan-Caceres L.M."/>
            <person name="Debler J.W."/>
            <person name="Williams A.H."/>
            <person name="Henares B.M."/>
        </authorList>
    </citation>
    <scope>NUCLEOTIDE SEQUENCE</scope>
    <source>
        <strain evidence="3">Al4</strain>
    </source>
</reference>
<dbReference type="GO" id="GO:0016747">
    <property type="term" value="F:acyltransferase activity, transferring groups other than amino-acyl groups"/>
    <property type="evidence" value="ECO:0007669"/>
    <property type="project" value="InterPro"/>
</dbReference>
<dbReference type="Proteomes" id="UP000651452">
    <property type="component" value="Unassembled WGS sequence"/>
</dbReference>
<dbReference type="Gene3D" id="3.40.630.30">
    <property type="match status" value="1"/>
</dbReference>
<dbReference type="CDD" id="cd04301">
    <property type="entry name" value="NAT_SF"/>
    <property type="match status" value="1"/>
</dbReference>
<feature type="compositionally biased region" description="Basic residues" evidence="1">
    <location>
        <begin position="279"/>
        <end position="288"/>
    </location>
</feature>
<dbReference type="AlphaFoldDB" id="A0A8H7MJA1"/>
<dbReference type="OrthoDB" id="2129362at2759"/>
<evidence type="ECO:0000259" key="2">
    <source>
        <dbReference type="PROSITE" id="PS51186"/>
    </source>
</evidence>
<dbReference type="InterPro" id="IPR000182">
    <property type="entry name" value="GNAT_dom"/>
</dbReference>
<feature type="compositionally biased region" description="Basic residues" evidence="1">
    <location>
        <begin position="124"/>
        <end position="137"/>
    </location>
</feature>
<feature type="compositionally biased region" description="Low complexity" evidence="1">
    <location>
        <begin position="206"/>
        <end position="215"/>
    </location>
</feature>
<feature type="compositionally biased region" description="Polar residues" evidence="1">
    <location>
        <begin position="221"/>
        <end position="231"/>
    </location>
</feature>
<name>A0A8H7MJA1_9PLEO</name>
<organism evidence="3 4">
    <name type="scientific">Ascochyta lentis</name>
    <dbReference type="NCBI Taxonomy" id="205686"/>
    <lineage>
        <taxon>Eukaryota</taxon>
        <taxon>Fungi</taxon>
        <taxon>Dikarya</taxon>
        <taxon>Ascomycota</taxon>
        <taxon>Pezizomycotina</taxon>
        <taxon>Dothideomycetes</taxon>
        <taxon>Pleosporomycetidae</taxon>
        <taxon>Pleosporales</taxon>
        <taxon>Pleosporineae</taxon>
        <taxon>Didymellaceae</taxon>
        <taxon>Ascochyta</taxon>
    </lineage>
</organism>
<protein>
    <recommendedName>
        <fullName evidence="2">N-acetyltransferase domain-containing protein</fullName>
    </recommendedName>
</protein>
<evidence type="ECO:0000256" key="1">
    <source>
        <dbReference type="SAM" id="MobiDB-lite"/>
    </source>
</evidence>
<gene>
    <name evidence="3" type="ORF">EKO04_006530</name>
</gene>
<keyword evidence="4" id="KW-1185">Reference proteome</keyword>
<sequence length="734" mass="82399">MFPAGTTTSNVARKPHQKVDVVSVDPLACQQQEGLDNKNTLRQHNRNRKARKFVPLNLEAIESKHEDTATECAQPVQEQEAPASSSRVVARREVAIQDLSHQSKQSTPTQPTVRAQGHDSATKRPSKPRKRRLKGKASTKDKVPDMATRLSGAYIPPNMRKRAAAPAQLNVRPGAYIPPHLRKRAAAPAQPKTDVKLGDCIGIGSPPVSVKSSPKQHVENKVSSNTAVAQMTSPPSPPTTVEEPSKPAGGCIGWDDPPPEQPLAPLRRNGNPRWPKPPKTPKGKHVWPKSRDIPKGLSSDGQSDGGVIFKSDSEGDPTYDVKKLMAWNGDWLPPPEDWVARKGFNSRHFGQVIERWANEHSRHCTKLMSIDSPAFSGVQDADGKLVTKDLVPRYWLHDTIDNDSPRNFWEQLPHRAPAALSDVDITEDPPYWERWEDNHPDHCFMDALVVPEARIDANDPENELERLFAMLCINDRLAKIQEIRASEARRREARHNRPISASTKLMSQLPDRRLNPKANIYLRPVQPADVRGIMAIYNHYVANTVHAQELDECTEANIRCRVDDVVQAGLPCLVAVAKRNQRKGPQAYVSETIVGYVHLEDYVNQSSMYRYTFELNLYVHPGYIRQGVGKCLLDRIMYIANTGYDTRGGYEWINDFEYLKNGKGRVIKTILANVHFERGDEIEWTGKYFGDFGFKKAGRFAQVGYKDGKVVDKVMFQLQTTEVIDPKSIPMVQG</sequence>
<feature type="region of interest" description="Disordered" evidence="1">
    <location>
        <begin position="206"/>
        <end position="315"/>
    </location>
</feature>
<dbReference type="SUPFAM" id="SSF55729">
    <property type="entry name" value="Acyl-CoA N-acyltransferases (Nat)"/>
    <property type="match status" value="1"/>
</dbReference>
<reference evidence="3" key="1">
    <citation type="submission" date="2018-12" db="EMBL/GenBank/DDBJ databases">
        <authorList>
            <person name="Syme R.A."/>
            <person name="Farfan-Caceres L."/>
            <person name="Lichtenzveig J."/>
        </authorList>
    </citation>
    <scope>NUCLEOTIDE SEQUENCE</scope>
    <source>
        <strain evidence="3">Al4</strain>
    </source>
</reference>
<evidence type="ECO:0000313" key="3">
    <source>
        <dbReference type="EMBL" id="KAF9695572.1"/>
    </source>
</evidence>
<dbReference type="EMBL" id="RZGK01000011">
    <property type="protein sequence ID" value="KAF9695572.1"/>
    <property type="molecule type" value="Genomic_DNA"/>
</dbReference>
<comment type="caution">
    <text evidence="3">The sequence shown here is derived from an EMBL/GenBank/DDBJ whole genome shotgun (WGS) entry which is preliminary data.</text>
</comment>
<proteinExistence type="predicted"/>
<evidence type="ECO:0000313" key="4">
    <source>
        <dbReference type="Proteomes" id="UP000651452"/>
    </source>
</evidence>
<feature type="compositionally biased region" description="Polar residues" evidence="1">
    <location>
        <begin position="99"/>
        <end position="113"/>
    </location>
</feature>
<feature type="region of interest" description="Disordered" evidence="1">
    <location>
        <begin position="65"/>
        <end position="147"/>
    </location>
</feature>
<dbReference type="InterPro" id="IPR016181">
    <property type="entry name" value="Acyl_CoA_acyltransferase"/>
</dbReference>
<accession>A0A8H7MJA1</accession>
<dbReference type="PROSITE" id="PS51186">
    <property type="entry name" value="GNAT"/>
    <property type="match status" value="1"/>
</dbReference>